<protein>
    <submittedName>
        <fullName evidence="2">Uncharacterized protein</fullName>
    </submittedName>
</protein>
<feature type="compositionally biased region" description="Basic and acidic residues" evidence="1">
    <location>
        <begin position="35"/>
        <end position="51"/>
    </location>
</feature>
<name>A0AAN8GYT4_9TELE</name>
<dbReference type="Proteomes" id="UP001335648">
    <property type="component" value="Unassembled WGS sequence"/>
</dbReference>
<evidence type="ECO:0000313" key="3">
    <source>
        <dbReference type="Proteomes" id="UP001335648"/>
    </source>
</evidence>
<feature type="region of interest" description="Disordered" evidence="1">
    <location>
        <begin position="1"/>
        <end position="53"/>
    </location>
</feature>
<gene>
    <name evidence="2" type="ORF">CesoFtcFv8_010068</name>
</gene>
<keyword evidence="3" id="KW-1185">Reference proteome</keyword>
<sequence>MKIEGPARTRGGPECGARQDRTKGLGRTRVFPGRKGPEGMEGRAEGAKESMKQLQQLLAKCTPEGARGAG</sequence>
<comment type="caution">
    <text evidence="2">The sequence shown here is derived from an EMBL/GenBank/DDBJ whole genome shotgun (WGS) entry which is preliminary data.</text>
</comment>
<reference evidence="2 3" key="1">
    <citation type="journal article" date="2023" name="Mol. Biol. Evol.">
        <title>Genomics of Secondarily Temperate Adaptation in the Only Non-Antarctic Icefish.</title>
        <authorList>
            <person name="Rivera-Colon A.G."/>
            <person name="Rayamajhi N."/>
            <person name="Minhas B.F."/>
            <person name="Madrigal G."/>
            <person name="Bilyk K.T."/>
            <person name="Yoon V."/>
            <person name="Hune M."/>
            <person name="Gregory S."/>
            <person name="Cheng C.H.C."/>
            <person name="Catchen J.M."/>
        </authorList>
    </citation>
    <scope>NUCLEOTIDE SEQUENCE [LARGE SCALE GENOMIC DNA]</scope>
    <source>
        <strain evidence="2">JC2023a</strain>
    </source>
</reference>
<evidence type="ECO:0000256" key="1">
    <source>
        <dbReference type="SAM" id="MobiDB-lite"/>
    </source>
</evidence>
<proteinExistence type="predicted"/>
<accession>A0AAN8GYT4</accession>
<organism evidence="2 3">
    <name type="scientific">Champsocephalus esox</name>
    <name type="common">pike icefish</name>
    <dbReference type="NCBI Taxonomy" id="159716"/>
    <lineage>
        <taxon>Eukaryota</taxon>
        <taxon>Metazoa</taxon>
        <taxon>Chordata</taxon>
        <taxon>Craniata</taxon>
        <taxon>Vertebrata</taxon>
        <taxon>Euteleostomi</taxon>
        <taxon>Actinopterygii</taxon>
        <taxon>Neopterygii</taxon>
        <taxon>Teleostei</taxon>
        <taxon>Neoteleostei</taxon>
        <taxon>Acanthomorphata</taxon>
        <taxon>Eupercaria</taxon>
        <taxon>Perciformes</taxon>
        <taxon>Notothenioidei</taxon>
        <taxon>Channichthyidae</taxon>
        <taxon>Champsocephalus</taxon>
    </lineage>
</organism>
<dbReference type="EMBL" id="JAULUE010002053">
    <property type="protein sequence ID" value="KAK5896959.1"/>
    <property type="molecule type" value="Genomic_DNA"/>
</dbReference>
<dbReference type="AlphaFoldDB" id="A0AAN8GYT4"/>
<evidence type="ECO:0000313" key="2">
    <source>
        <dbReference type="EMBL" id="KAK5896959.1"/>
    </source>
</evidence>